<organism evidence="3 4">
    <name type="scientific">Roseospira marina</name>
    <dbReference type="NCBI Taxonomy" id="140057"/>
    <lineage>
        <taxon>Bacteria</taxon>
        <taxon>Pseudomonadati</taxon>
        <taxon>Pseudomonadota</taxon>
        <taxon>Alphaproteobacteria</taxon>
        <taxon>Rhodospirillales</taxon>
        <taxon>Rhodospirillaceae</taxon>
        <taxon>Roseospira</taxon>
    </lineage>
</organism>
<feature type="chain" id="PRO_5024328078" description="VPLPA-CTERM sorting domain-containing protein" evidence="2">
    <location>
        <begin position="25"/>
        <end position="225"/>
    </location>
</feature>
<feature type="signal peptide" evidence="2">
    <location>
        <begin position="1"/>
        <end position="24"/>
    </location>
</feature>
<comment type="caution">
    <text evidence="3">The sequence shown here is derived from an EMBL/GenBank/DDBJ whole genome shotgun (WGS) entry which is preliminary data.</text>
</comment>
<accession>A0A5M6IDW4</accession>
<dbReference type="EMBL" id="VWPJ01000004">
    <property type="protein sequence ID" value="KAA5606480.1"/>
    <property type="molecule type" value="Genomic_DNA"/>
</dbReference>
<dbReference type="AlphaFoldDB" id="A0A5M6IDW4"/>
<feature type="transmembrane region" description="Helical" evidence="1">
    <location>
        <begin position="199"/>
        <end position="217"/>
    </location>
</feature>
<proteinExistence type="predicted"/>
<keyword evidence="1" id="KW-0812">Transmembrane</keyword>
<keyword evidence="2" id="KW-0732">Signal</keyword>
<keyword evidence="1" id="KW-0472">Membrane</keyword>
<evidence type="ECO:0000313" key="4">
    <source>
        <dbReference type="Proteomes" id="UP000324065"/>
    </source>
</evidence>
<reference evidence="3 4" key="1">
    <citation type="submission" date="2019-09" db="EMBL/GenBank/DDBJ databases">
        <title>Genome sequence of Roseospira marina, one of the more divergent members of the non-sulfur purple photosynthetic bacterial family, the Rhodospirillaceae.</title>
        <authorList>
            <person name="Meyer T."/>
            <person name="Kyndt J."/>
        </authorList>
    </citation>
    <scope>NUCLEOTIDE SEQUENCE [LARGE SCALE GENOMIC DNA]</scope>
    <source>
        <strain evidence="3 4">DSM 15113</strain>
    </source>
</reference>
<evidence type="ECO:0008006" key="5">
    <source>
        <dbReference type="Google" id="ProtNLM"/>
    </source>
</evidence>
<evidence type="ECO:0000256" key="2">
    <source>
        <dbReference type="SAM" id="SignalP"/>
    </source>
</evidence>
<keyword evidence="4" id="KW-1185">Reference proteome</keyword>
<evidence type="ECO:0000256" key="1">
    <source>
        <dbReference type="SAM" id="Phobius"/>
    </source>
</evidence>
<gene>
    <name evidence="3" type="ORF">F1188_06345</name>
</gene>
<dbReference type="RefSeq" id="WP_150061549.1">
    <property type="nucleotide sequence ID" value="NZ_JACHII010000006.1"/>
</dbReference>
<protein>
    <recommendedName>
        <fullName evidence="5">VPLPA-CTERM sorting domain-containing protein</fullName>
    </recommendedName>
</protein>
<evidence type="ECO:0000313" key="3">
    <source>
        <dbReference type="EMBL" id="KAA5606480.1"/>
    </source>
</evidence>
<dbReference type="Proteomes" id="UP000324065">
    <property type="component" value="Unassembled WGS sequence"/>
</dbReference>
<keyword evidence="1" id="KW-1133">Transmembrane helix</keyword>
<name>A0A5M6IDW4_9PROT</name>
<sequence length="225" mass="23596">MKTIATIAGAAAVFGALSFAPAQAAYLQLTPGTGAAVPTSPDNKNQVIPGSTLGFFEQTVEADFDAIGGRQLRLTYVGMSAGWYNTFQMDTNADGIWETIFSTESTEGETTLVTLTGYSGQGALAFRFEVNDGADKVTNGVDNTRVNGAPNFFSSFAPDGDGTATSGRSLWLALDDSGKDWDDNHDDLVVGMSVTPLPAAVWFLITAVGGLFGTRWLRKDASAAA</sequence>
<dbReference type="OrthoDB" id="9884066at2"/>